<dbReference type="PANTHER" id="PTHR42870:SF1">
    <property type="entry name" value="NON-SPECIFIC LIPID-TRANSFER PROTEIN-LIKE 2"/>
    <property type="match status" value="1"/>
</dbReference>
<evidence type="ECO:0000313" key="3">
    <source>
        <dbReference type="EMBL" id="CEG11207.1"/>
    </source>
</evidence>
<dbReference type="GO" id="GO:0016747">
    <property type="term" value="F:acyltransferase activity, transferring groups other than amino-acyl groups"/>
    <property type="evidence" value="ECO:0007669"/>
    <property type="project" value="InterPro"/>
</dbReference>
<feature type="domain" description="Thiolase C-terminal" evidence="2">
    <location>
        <begin position="234"/>
        <end position="377"/>
    </location>
</feature>
<dbReference type="EMBL" id="CCXY01000035">
    <property type="protein sequence ID" value="CEG11207.1"/>
    <property type="molecule type" value="Genomic_DNA"/>
</dbReference>
<dbReference type="InterPro" id="IPR055140">
    <property type="entry name" value="Thiolase_C_2"/>
</dbReference>
<accession>A0A098E5Z9</accession>
<evidence type="ECO:0000259" key="1">
    <source>
        <dbReference type="Pfam" id="PF00108"/>
    </source>
</evidence>
<evidence type="ECO:0000259" key="2">
    <source>
        <dbReference type="Pfam" id="PF22691"/>
    </source>
</evidence>
<dbReference type="PANTHER" id="PTHR42870">
    <property type="entry name" value="ACETYL-COA C-ACETYLTRANSFERASE"/>
    <property type="match status" value="1"/>
</dbReference>
<dbReference type="NCBIfam" id="NF004720">
    <property type="entry name" value="PRK06064.1"/>
    <property type="match status" value="1"/>
</dbReference>
<dbReference type="SUPFAM" id="SSF53901">
    <property type="entry name" value="Thiolase-like"/>
    <property type="match status" value="2"/>
</dbReference>
<dbReference type="Pfam" id="PF00108">
    <property type="entry name" value="Thiolase_N"/>
    <property type="match status" value="1"/>
</dbReference>
<dbReference type="InterPro" id="IPR016039">
    <property type="entry name" value="Thiolase-like"/>
</dbReference>
<dbReference type="Pfam" id="PF22691">
    <property type="entry name" value="Thiolase_C_1"/>
    <property type="match status" value="1"/>
</dbReference>
<dbReference type="InterPro" id="IPR020616">
    <property type="entry name" value="Thiolase_N"/>
</dbReference>
<reference evidence="3" key="1">
    <citation type="submission" date="2014-09" db="EMBL/GenBank/DDBJ databases">
        <authorList>
            <person name="Probst J Alexander"/>
        </authorList>
    </citation>
    <scope>NUCLEOTIDE SEQUENCE</scope>
</reference>
<name>A0A098E5Z9_9ZZZZ</name>
<organism evidence="3">
    <name type="scientific">groundwater metagenome</name>
    <dbReference type="NCBI Taxonomy" id="717931"/>
    <lineage>
        <taxon>unclassified sequences</taxon>
        <taxon>metagenomes</taxon>
        <taxon>ecological metagenomes</taxon>
    </lineage>
</organism>
<dbReference type="CDD" id="cd00829">
    <property type="entry name" value="SCP-x_thiolase"/>
    <property type="match status" value="1"/>
</dbReference>
<dbReference type="PIRSF" id="PIRSF000429">
    <property type="entry name" value="Ac-CoA_Ac_transf"/>
    <property type="match status" value="1"/>
</dbReference>
<dbReference type="InterPro" id="IPR002155">
    <property type="entry name" value="Thiolase"/>
</dbReference>
<feature type="domain" description="Thiolase N-terminal" evidence="1">
    <location>
        <begin position="3"/>
        <end position="218"/>
    </location>
</feature>
<protein>
    <submittedName>
        <fullName evidence="3">Putative acetyl-CoA acetyltransferase</fullName>
    </submittedName>
</protein>
<gene>
    <name evidence="3" type="ORF">MSIBF_A130003</name>
</gene>
<dbReference type="Gene3D" id="3.40.47.10">
    <property type="match status" value="1"/>
</dbReference>
<keyword evidence="3" id="KW-0808">Transferase</keyword>
<proteinExistence type="predicted"/>
<sequence length="378" mass="40721">MTYIIGVGRTKFGVLNENIPELSYEAMFKSLEDSALSINDIDAIYVANFCAGPFQNQLHLNSVISSLLPKSNIPIIRIETACASASSALYQAIISLNKFENIMVLGVEKMTDADNLSASKNISAAGDRLLDQNEGLLFPANYALIAQQHMLKYGTTLDDLALVSLKNHNNANLNDLAHFYHKKVDIEMIKNSPVVCSPLRLFDCSPVSDGAAAVIISKNKKTDRDIKIAASAIATDTISLCQRKNLTSFNAAKIAAKEAYKQANIKPEDIDIAEVHDCFTIAELIAMEDIGLCKEGESKYLIIDGKTNLRGDIPVNTDGGLKADGHPIGASGVAQIIEVVTQLRGEAGKRQVQDAEVGLTHNIGGIGGTAVIHILKKE</sequence>
<dbReference type="AlphaFoldDB" id="A0A098E5Z9"/>